<keyword evidence="4" id="KW-0378">Hydrolase</keyword>
<keyword evidence="14" id="KW-1185">Reference proteome</keyword>
<dbReference type="PANTHER" id="PTHR10242">
    <property type="entry name" value="8-OXOGUANINE DNA GLYCOSYLASE"/>
    <property type="match status" value="1"/>
</dbReference>
<dbReference type="OrthoDB" id="238681at2759"/>
<evidence type="ECO:0000256" key="8">
    <source>
        <dbReference type="ARBA" id="ARBA00023295"/>
    </source>
</evidence>
<evidence type="ECO:0000256" key="5">
    <source>
        <dbReference type="ARBA" id="ARBA00023204"/>
    </source>
</evidence>
<keyword evidence="5" id="KW-0234">DNA repair</keyword>
<evidence type="ECO:0000256" key="4">
    <source>
        <dbReference type="ARBA" id="ARBA00022801"/>
    </source>
</evidence>
<dbReference type="Pfam" id="PF07934">
    <property type="entry name" value="OGG_N"/>
    <property type="match status" value="1"/>
</dbReference>
<dbReference type="Pfam" id="PF00730">
    <property type="entry name" value="HhH-GPD"/>
    <property type="match status" value="1"/>
</dbReference>
<feature type="region of interest" description="Disordered" evidence="10">
    <location>
        <begin position="531"/>
        <end position="560"/>
    </location>
</feature>
<proteinExistence type="inferred from homology"/>
<keyword evidence="8" id="KW-0326">Glycosidase</keyword>
<evidence type="ECO:0000313" key="14">
    <source>
        <dbReference type="Proteomes" id="UP000291116"/>
    </source>
</evidence>
<evidence type="ECO:0000256" key="6">
    <source>
        <dbReference type="ARBA" id="ARBA00023239"/>
    </source>
</evidence>
<dbReference type="InterPro" id="IPR003265">
    <property type="entry name" value="HhH-GPD_domain"/>
</dbReference>
<comment type="catalytic activity">
    <reaction evidence="9">
        <text>2'-deoxyribonucleotide-(2'-deoxyribose 5'-phosphate)-2'-deoxyribonucleotide-DNA = a 3'-end 2'-deoxyribonucleotide-(2,3-dehydro-2,3-deoxyribose 5'-phosphate)-DNA + a 5'-end 5'-phospho-2'-deoxyribonucleoside-DNA + H(+)</text>
        <dbReference type="Rhea" id="RHEA:66592"/>
        <dbReference type="Rhea" id="RHEA-COMP:13180"/>
        <dbReference type="Rhea" id="RHEA-COMP:16897"/>
        <dbReference type="Rhea" id="RHEA-COMP:17067"/>
        <dbReference type="ChEBI" id="CHEBI:15378"/>
        <dbReference type="ChEBI" id="CHEBI:136412"/>
        <dbReference type="ChEBI" id="CHEBI:157695"/>
        <dbReference type="ChEBI" id="CHEBI:167181"/>
        <dbReference type="EC" id="4.2.99.18"/>
    </reaction>
</comment>
<feature type="transmembrane region" description="Helical" evidence="11">
    <location>
        <begin position="51"/>
        <end position="68"/>
    </location>
</feature>
<organism evidence="13 14">
    <name type="scientific">Pseudo-nitzschia multistriata</name>
    <dbReference type="NCBI Taxonomy" id="183589"/>
    <lineage>
        <taxon>Eukaryota</taxon>
        <taxon>Sar</taxon>
        <taxon>Stramenopiles</taxon>
        <taxon>Ochrophyta</taxon>
        <taxon>Bacillariophyta</taxon>
        <taxon>Bacillariophyceae</taxon>
        <taxon>Bacillariophycidae</taxon>
        <taxon>Bacillariales</taxon>
        <taxon>Bacillariaceae</taxon>
        <taxon>Pseudo-nitzschia</taxon>
    </lineage>
</organism>
<dbReference type="Gene3D" id="1.10.340.30">
    <property type="entry name" value="Hypothetical protein, domain 2"/>
    <property type="match status" value="1"/>
</dbReference>
<gene>
    <name evidence="13" type="ORF">PSNMU_V1.4_AUG-EV-PASAV3_0092630</name>
</gene>
<feature type="compositionally biased region" description="Pro residues" evidence="10">
    <location>
        <begin position="117"/>
        <end position="126"/>
    </location>
</feature>
<dbReference type="InterPro" id="IPR052054">
    <property type="entry name" value="Oxidative_DNA_repair_enzyme"/>
</dbReference>
<name>A0A448ZJV9_9STRA</name>
<keyword evidence="3" id="KW-0227">DNA damage</keyword>
<comment type="similarity">
    <text evidence="1">Belongs to the type-1 OGG1 family.</text>
</comment>
<dbReference type="InterPro" id="IPR011257">
    <property type="entry name" value="DNA_glycosylase"/>
</dbReference>
<dbReference type="SMART" id="SM00478">
    <property type="entry name" value="ENDO3c"/>
    <property type="match status" value="1"/>
</dbReference>
<keyword evidence="6" id="KW-0456">Lyase</keyword>
<dbReference type="GO" id="GO:0006285">
    <property type="term" value="P:base-excision repair, AP site formation"/>
    <property type="evidence" value="ECO:0007669"/>
    <property type="project" value="TreeGrafter"/>
</dbReference>
<evidence type="ECO:0000259" key="12">
    <source>
        <dbReference type="SMART" id="SM00478"/>
    </source>
</evidence>
<dbReference type="GO" id="GO:0005634">
    <property type="term" value="C:nucleus"/>
    <property type="evidence" value="ECO:0007669"/>
    <property type="project" value="TreeGrafter"/>
</dbReference>
<dbReference type="PANTHER" id="PTHR10242:SF2">
    <property type="entry name" value="N-GLYCOSYLASE_DNA LYASE"/>
    <property type="match status" value="1"/>
</dbReference>
<keyword evidence="11" id="KW-0472">Membrane</keyword>
<accession>A0A448ZJV9</accession>
<dbReference type="Gene3D" id="1.10.1670.10">
    <property type="entry name" value="Helix-hairpin-Helix base-excision DNA repair enzymes (C-terminal)"/>
    <property type="match status" value="1"/>
</dbReference>
<evidence type="ECO:0000256" key="10">
    <source>
        <dbReference type="SAM" id="MobiDB-lite"/>
    </source>
</evidence>
<dbReference type="InterPro" id="IPR012904">
    <property type="entry name" value="OGG_N"/>
</dbReference>
<dbReference type="EMBL" id="CAACVS010000432">
    <property type="protein sequence ID" value="VEU42306.1"/>
    <property type="molecule type" value="Genomic_DNA"/>
</dbReference>
<feature type="compositionally biased region" description="Basic residues" evidence="10">
    <location>
        <begin position="549"/>
        <end position="560"/>
    </location>
</feature>
<dbReference type="SUPFAM" id="SSF55945">
    <property type="entry name" value="TATA-box binding protein-like"/>
    <property type="match status" value="1"/>
</dbReference>
<evidence type="ECO:0000256" key="3">
    <source>
        <dbReference type="ARBA" id="ARBA00022763"/>
    </source>
</evidence>
<sequence length="560" mass="61751">MAQNQGSEATTDAPFPLSRSLPDRFARGWLRPAFLATSPSPSRSPSRSPSTSLFVVLAFLLLLLLLPVPPVRGLCTAPLRVGAMRAAGRPTAALRRSPRAAKRGLSASPGKTDPPRVRPVPITPSPKRPRRRGTAFSETTIPAPGPVENHELELTTRMLASIRPEQGFVDLGVPPVELRPSNTLTNGQCFHWRVVHPEKAGPAAPTASASAWGTHDAKEWVGVLRLPLFGAHESAVVVVRELPETTLYRPLVVTRGGDLGRGTEPGLEGELHRALAEYFQLGVPLEGLYEEWSEACPRLSVIAGCLPGVRILQQDPWECLASFICSSNNNIPRITKILASIRREYGRPLLRIPSESGSEYCWLYSFPSLEELSARATEKDLRETCGMGYRAGYILETMKLLGDDARGGEAYLHQTLRHDTTDPGEVQDLLCEFRGVGRKVADCVALFSLNQDDAVPVDTHVWNIAIRDYDPEGVLRTTVRSLTASNYKKVGEVFRGRFPNRAGWAHSLLFVAELPSFRGLLPDDLANEMETFQKEEKARKKEEREQTKTKAKLKTKQKPA</sequence>
<evidence type="ECO:0000313" key="13">
    <source>
        <dbReference type="EMBL" id="VEU42306.1"/>
    </source>
</evidence>
<reference evidence="13 14" key="1">
    <citation type="submission" date="2019-01" db="EMBL/GenBank/DDBJ databases">
        <authorList>
            <person name="Ferrante I. M."/>
        </authorList>
    </citation>
    <scope>NUCLEOTIDE SEQUENCE [LARGE SCALE GENOMIC DNA]</scope>
    <source>
        <strain evidence="13 14">B856</strain>
    </source>
</reference>
<evidence type="ECO:0000256" key="1">
    <source>
        <dbReference type="ARBA" id="ARBA00010679"/>
    </source>
</evidence>
<evidence type="ECO:0000256" key="9">
    <source>
        <dbReference type="ARBA" id="ARBA00044632"/>
    </source>
</evidence>
<dbReference type="GO" id="GO:0006289">
    <property type="term" value="P:nucleotide-excision repair"/>
    <property type="evidence" value="ECO:0007669"/>
    <property type="project" value="InterPro"/>
</dbReference>
<feature type="region of interest" description="Disordered" evidence="10">
    <location>
        <begin position="87"/>
        <end position="147"/>
    </location>
</feature>
<dbReference type="CDD" id="cd00056">
    <property type="entry name" value="ENDO3c"/>
    <property type="match status" value="1"/>
</dbReference>
<dbReference type="EC" id="4.2.99.18" evidence="2"/>
<keyword evidence="7" id="KW-0511">Multifunctional enzyme</keyword>
<evidence type="ECO:0000256" key="2">
    <source>
        <dbReference type="ARBA" id="ARBA00012720"/>
    </source>
</evidence>
<dbReference type="InterPro" id="IPR023170">
    <property type="entry name" value="HhH_base_excis_C"/>
</dbReference>
<dbReference type="AlphaFoldDB" id="A0A448ZJV9"/>
<dbReference type="GO" id="GO:0034039">
    <property type="term" value="F:8-oxo-7,8-dihydroguanine DNA N-glycosylase activity"/>
    <property type="evidence" value="ECO:0007669"/>
    <property type="project" value="TreeGrafter"/>
</dbReference>
<dbReference type="Gene3D" id="3.30.310.40">
    <property type="match status" value="1"/>
</dbReference>
<keyword evidence="11" id="KW-0812">Transmembrane</keyword>
<keyword evidence="11" id="KW-1133">Transmembrane helix</keyword>
<feature type="domain" description="HhH-GPD" evidence="12">
    <location>
        <begin position="325"/>
        <end position="514"/>
    </location>
</feature>
<protein>
    <recommendedName>
        <fullName evidence="2">DNA-(apurinic or apyrimidinic site) lyase</fullName>
        <ecNumber evidence="2">4.2.99.18</ecNumber>
    </recommendedName>
</protein>
<dbReference type="Proteomes" id="UP000291116">
    <property type="component" value="Unassembled WGS sequence"/>
</dbReference>
<evidence type="ECO:0000256" key="7">
    <source>
        <dbReference type="ARBA" id="ARBA00023268"/>
    </source>
</evidence>
<dbReference type="GO" id="GO:0140078">
    <property type="term" value="F:class I DNA-(apurinic or apyrimidinic site) endonuclease activity"/>
    <property type="evidence" value="ECO:0007669"/>
    <property type="project" value="UniProtKB-EC"/>
</dbReference>
<dbReference type="GO" id="GO:0003684">
    <property type="term" value="F:damaged DNA binding"/>
    <property type="evidence" value="ECO:0007669"/>
    <property type="project" value="InterPro"/>
</dbReference>
<feature type="compositionally biased region" description="Basic and acidic residues" evidence="10">
    <location>
        <begin position="531"/>
        <end position="548"/>
    </location>
</feature>
<evidence type="ECO:0000256" key="11">
    <source>
        <dbReference type="SAM" id="Phobius"/>
    </source>
</evidence>
<dbReference type="SUPFAM" id="SSF48150">
    <property type="entry name" value="DNA-glycosylase"/>
    <property type="match status" value="1"/>
</dbReference>